<protein>
    <recommendedName>
        <fullName evidence="4">MacB-like periplasmic core domain-containing protein</fullName>
    </recommendedName>
</protein>
<keyword evidence="1" id="KW-0472">Membrane</keyword>
<sequence length="312" mass="33294">MIARILRFIGEQTPRTRRVAVALAVGFVVLVFLLLTLRDGEKSYSAHAQTRGLDIVFNEAPISGWQLEEMLVCFRRDDADLAVQSQGPGVSPLCDPDLYQVEHFADEEFTWPEAAHLQIARVGAGAPLEIDVIESGTPPLVLGGASLPSRSRILVPAQIWAEAGTLPLEGQITLGDTPSSGSQLTVIAGSYSINESLIWYNKPVEVVSGVFRSGDVVRMVDGADAGDVFGFIEPAGDGGAGFRATVFSSPGGSRLQLFRYGVADLQIEPSLLDRVLRNPILLALGVLLAVLGAVSSAVQLARWVWFGGEKAG</sequence>
<reference evidence="2 3" key="1">
    <citation type="submission" date="2021-08" db="EMBL/GenBank/DDBJ databases">
        <title>Devosia salina sp. nov., isolated from the South China Sea sediment.</title>
        <authorList>
            <person name="Zhou Z."/>
        </authorList>
    </citation>
    <scope>NUCLEOTIDE SEQUENCE [LARGE SCALE GENOMIC DNA]</scope>
    <source>
        <strain evidence="2 3">SCS-3</strain>
    </source>
</reference>
<proteinExistence type="predicted"/>
<dbReference type="Proteomes" id="UP000825799">
    <property type="component" value="Chromosome"/>
</dbReference>
<keyword evidence="1" id="KW-1133">Transmembrane helix</keyword>
<organism evidence="2 3">
    <name type="scientific">Devosia salina</name>
    <dbReference type="NCBI Taxonomy" id="2860336"/>
    <lineage>
        <taxon>Bacteria</taxon>
        <taxon>Pseudomonadati</taxon>
        <taxon>Pseudomonadota</taxon>
        <taxon>Alphaproteobacteria</taxon>
        <taxon>Hyphomicrobiales</taxon>
        <taxon>Devosiaceae</taxon>
        <taxon>Devosia</taxon>
    </lineage>
</organism>
<dbReference type="EMBL" id="CP080590">
    <property type="protein sequence ID" value="QYO76310.1"/>
    <property type="molecule type" value="Genomic_DNA"/>
</dbReference>
<name>A0ABX8WJ54_9HYPH</name>
<evidence type="ECO:0000256" key="1">
    <source>
        <dbReference type="SAM" id="Phobius"/>
    </source>
</evidence>
<gene>
    <name evidence="2" type="ORF">K1X15_17115</name>
</gene>
<feature type="transmembrane region" description="Helical" evidence="1">
    <location>
        <begin position="20"/>
        <end position="37"/>
    </location>
</feature>
<dbReference type="RefSeq" id="WP_220304799.1">
    <property type="nucleotide sequence ID" value="NZ_CP080590.1"/>
</dbReference>
<evidence type="ECO:0008006" key="4">
    <source>
        <dbReference type="Google" id="ProtNLM"/>
    </source>
</evidence>
<feature type="transmembrane region" description="Helical" evidence="1">
    <location>
        <begin position="280"/>
        <end position="305"/>
    </location>
</feature>
<evidence type="ECO:0000313" key="2">
    <source>
        <dbReference type="EMBL" id="QYO76310.1"/>
    </source>
</evidence>
<keyword evidence="1" id="KW-0812">Transmembrane</keyword>
<keyword evidence="3" id="KW-1185">Reference proteome</keyword>
<accession>A0ABX8WJ54</accession>
<evidence type="ECO:0000313" key="3">
    <source>
        <dbReference type="Proteomes" id="UP000825799"/>
    </source>
</evidence>